<protein>
    <submittedName>
        <fullName evidence="1">Cyclase</fullName>
    </submittedName>
</protein>
<dbReference type="PANTHER" id="PTHR31118:SF32">
    <property type="entry name" value="KYNURENINE FORMAMIDASE"/>
    <property type="match status" value="1"/>
</dbReference>
<dbReference type="Proteomes" id="UP000320776">
    <property type="component" value="Chromosome"/>
</dbReference>
<dbReference type="EMBL" id="CP036259">
    <property type="protein sequence ID" value="QDR81205.1"/>
    <property type="molecule type" value="Genomic_DNA"/>
</dbReference>
<dbReference type="PANTHER" id="PTHR31118">
    <property type="entry name" value="CYCLASE-LIKE PROTEIN 2"/>
    <property type="match status" value="1"/>
</dbReference>
<organism evidence="1 2">
    <name type="scientific">Sporomusa termitida</name>
    <dbReference type="NCBI Taxonomy" id="2377"/>
    <lineage>
        <taxon>Bacteria</taxon>
        <taxon>Bacillati</taxon>
        <taxon>Bacillota</taxon>
        <taxon>Negativicutes</taxon>
        <taxon>Selenomonadales</taxon>
        <taxon>Sporomusaceae</taxon>
        <taxon>Sporomusa</taxon>
    </lineage>
</organism>
<dbReference type="InterPro" id="IPR007325">
    <property type="entry name" value="KFase/CYL"/>
</dbReference>
<name>A0A517DV25_9FIRM</name>
<evidence type="ECO:0000313" key="2">
    <source>
        <dbReference type="Proteomes" id="UP000320776"/>
    </source>
</evidence>
<dbReference type="Pfam" id="PF04199">
    <property type="entry name" value="Cyclase"/>
    <property type="match status" value="1"/>
</dbReference>
<proteinExistence type="predicted"/>
<dbReference type="KEGG" id="sted:SPTER_25790"/>
<dbReference type="GO" id="GO:0019441">
    <property type="term" value="P:L-tryptophan catabolic process to kynurenine"/>
    <property type="evidence" value="ECO:0007669"/>
    <property type="project" value="InterPro"/>
</dbReference>
<keyword evidence="2" id="KW-1185">Reference proteome</keyword>
<sequence length="301" mass="34177">MAYMPLDKSKLFLDDSKMTKIYDLSLPWGVDTPLWPFPGPRQDLLFPRGQYLGRFHKRTMTYTGTLHAGTHMDAPNHVLHEEEVDRAANGYTLAEIPLCRCIGTGIIIDMRYLKDEFEAKWNAAGGDPAKMGGDIWHEIKPAEVEAACKKDGLEIRENDWVIINTGFHHYWRVNNDKYYNYYPGSGPDLAKWLIHEKHIKGISGTWGATDAPLWHHPLKEQMPWLDAAYRAATGEDPAVAFPDYEPCHRLYMQHGVCTVENGGGDIDECTGKRMIIAAFPFRCEMADGGFVRLVAWEEGSF</sequence>
<dbReference type="InterPro" id="IPR037175">
    <property type="entry name" value="KFase_sf"/>
</dbReference>
<dbReference type="GO" id="GO:0004061">
    <property type="term" value="F:arylformamidase activity"/>
    <property type="evidence" value="ECO:0007669"/>
    <property type="project" value="InterPro"/>
</dbReference>
<gene>
    <name evidence="1" type="ORF">SPTER_25790</name>
</gene>
<dbReference type="SUPFAM" id="SSF102198">
    <property type="entry name" value="Putative cyclase"/>
    <property type="match status" value="1"/>
</dbReference>
<dbReference type="RefSeq" id="WP_144350731.1">
    <property type="nucleotide sequence ID" value="NZ_CP036259.1"/>
</dbReference>
<dbReference type="Gene3D" id="3.50.30.50">
    <property type="entry name" value="Putative cyclase"/>
    <property type="match status" value="1"/>
</dbReference>
<accession>A0A517DV25</accession>
<dbReference type="OrthoDB" id="9796085at2"/>
<dbReference type="AlphaFoldDB" id="A0A517DV25"/>
<evidence type="ECO:0000313" key="1">
    <source>
        <dbReference type="EMBL" id="QDR81205.1"/>
    </source>
</evidence>
<reference evidence="1 2" key="1">
    <citation type="submission" date="2019-02" db="EMBL/GenBank/DDBJ databases">
        <title>Closed genome of Sporomusa termitida DSM 4440.</title>
        <authorList>
            <person name="Poehlein A."/>
            <person name="Daniel R."/>
        </authorList>
    </citation>
    <scope>NUCLEOTIDE SEQUENCE [LARGE SCALE GENOMIC DNA]</scope>
    <source>
        <strain evidence="1 2">DSM 4440</strain>
    </source>
</reference>